<dbReference type="GO" id="GO:0008381">
    <property type="term" value="F:mechanosensitive monoatomic ion channel activity"/>
    <property type="evidence" value="ECO:0007669"/>
    <property type="project" value="InterPro"/>
</dbReference>
<comment type="caution">
    <text evidence="12">The sequence shown here is derived from an EMBL/GenBank/DDBJ whole genome shotgun (WGS) entry which is preliminary data.</text>
</comment>
<accession>A0AA87IQE4</accession>
<feature type="transmembrane region" description="Helical" evidence="8">
    <location>
        <begin position="89"/>
        <end position="114"/>
    </location>
</feature>
<keyword evidence="4 8" id="KW-0812">Transmembrane</keyword>
<dbReference type="InterPro" id="IPR011066">
    <property type="entry name" value="MscS_channel_C_sf"/>
</dbReference>
<dbReference type="FunFam" id="2.30.30.60:FF:000001">
    <property type="entry name" value="MscS Mechanosensitive ion channel"/>
    <property type="match status" value="1"/>
</dbReference>
<dbReference type="InterPro" id="IPR045276">
    <property type="entry name" value="YbiO_bact"/>
</dbReference>
<dbReference type="PANTHER" id="PTHR30460">
    <property type="entry name" value="MODERATE CONDUCTANCE MECHANOSENSITIVE CHANNEL YBIO"/>
    <property type="match status" value="1"/>
</dbReference>
<dbReference type="EMBL" id="AJYB01000002">
    <property type="protein sequence ID" value="EIM08582.1"/>
    <property type="molecule type" value="Genomic_DNA"/>
</dbReference>
<evidence type="ECO:0000256" key="6">
    <source>
        <dbReference type="ARBA" id="ARBA00023136"/>
    </source>
</evidence>
<evidence type="ECO:0000256" key="5">
    <source>
        <dbReference type="ARBA" id="ARBA00022989"/>
    </source>
</evidence>
<dbReference type="SUPFAM" id="SSF82689">
    <property type="entry name" value="Mechanosensitive channel protein MscS (YggB), C-terminal domain"/>
    <property type="match status" value="1"/>
</dbReference>
<dbReference type="SUPFAM" id="SSF50182">
    <property type="entry name" value="Sm-like ribonucleoproteins"/>
    <property type="match status" value="1"/>
</dbReference>
<feature type="domain" description="Mechanosensitive ion channel MscS" evidence="9">
    <location>
        <begin position="131"/>
        <end position="195"/>
    </location>
</feature>
<comment type="function">
    <text evidence="7">May play a role in resistance to osmotic downshock.</text>
</comment>
<dbReference type="SUPFAM" id="SSF82861">
    <property type="entry name" value="Mechanosensitive channel protein MscS (YggB), transmembrane region"/>
    <property type="match status" value="1"/>
</dbReference>
<comment type="subcellular location">
    <subcellularLocation>
        <location evidence="1">Cell membrane</location>
        <topology evidence="1">Multi-pass membrane protein</topology>
    </subcellularLocation>
</comment>
<dbReference type="Pfam" id="PF21088">
    <property type="entry name" value="MS_channel_1st"/>
    <property type="match status" value="1"/>
</dbReference>
<evidence type="ECO:0000256" key="3">
    <source>
        <dbReference type="ARBA" id="ARBA00022475"/>
    </source>
</evidence>
<gene>
    <name evidence="12" type="ORF">A1A1_00760</name>
</gene>
<evidence type="ECO:0000256" key="8">
    <source>
        <dbReference type="SAM" id="Phobius"/>
    </source>
</evidence>
<feature type="domain" description="Mechanosensitive ion channel transmembrane helices 2/3" evidence="11">
    <location>
        <begin position="88"/>
        <end position="129"/>
    </location>
</feature>
<evidence type="ECO:0000259" key="10">
    <source>
        <dbReference type="Pfam" id="PF21082"/>
    </source>
</evidence>
<protein>
    <submittedName>
        <fullName evidence="12">Small-conductance mechanosensitive channel</fullName>
    </submittedName>
</protein>
<keyword evidence="3" id="KW-1003">Cell membrane</keyword>
<dbReference type="Pfam" id="PF00924">
    <property type="entry name" value="MS_channel_2nd"/>
    <property type="match status" value="1"/>
</dbReference>
<dbReference type="Pfam" id="PF21082">
    <property type="entry name" value="MS_channel_3rd"/>
    <property type="match status" value="1"/>
</dbReference>
<dbReference type="Gene3D" id="3.30.70.100">
    <property type="match status" value="1"/>
</dbReference>
<dbReference type="GO" id="GO:0005886">
    <property type="term" value="C:plasma membrane"/>
    <property type="evidence" value="ECO:0007669"/>
    <property type="project" value="UniProtKB-SubCell"/>
</dbReference>
<sequence length="302" mass="32698">MENDCGKTLLFHPENRKDGFLFSFKNFDGETLLFGAGVIAAQIIGILIAFVLVKAIGKKLINRFFDKLLIKGDVTKGRALTLQSLSENLFSYVLIFILVTTLFNIFGLSVASLIAGAGIVGLAIGFGAQGLVSDVVTGFFLLLEKQIDVNDYVTVGSMDGIVEAVGLRTTKIRSFDGTLNYIPNRDITTVSNHSRGNMRALVDIGISYDENIDEAMAVIQAACAHVAAEDVGIVEGPDVIGVQAFGASDVTLRIIARAKNGEQWAVERQLRKAIKEALDAKGIEIPFPHQVNIHKNMEILKS</sequence>
<dbReference type="AlphaFoldDB" id="A0AA87IQE4"/>
<reference evidence="12 13" key="1">
    <citation type="journal article" date="2012" name="J. Bacteriol.">
        <title>Genome Sequence of the Antarctic Psychrophile Bacterium Planococcus antarcticus DSM 14505.</title>
        <authorList>
            <person name="Margolles A."/>
            <person name="Gueimonde M."/>
            <person name="Sanchez B."/>
        </authorList>
    </citation>
    <scope>NUCLEOTIDE SEQUENCE [LARGE SCALE GENOMIC DNA]</scope>
    <source>
        <strain evidence="12 13">DSM 14505</strain>
    </source>
</reference>
<evidence type="ECO:0000256" key="4">
    <source>
        <dbReference type="ARBA" id="ARBA00022692"/>
    </source>
</evidence>
<evidence type="ECO:0000313" key="12">
    <source>
        <dbReference type="EMBL" id="EIM08582.1"/>
    </source>
</evidence>
<dbReference type="InterPro" id="IPR023408">
    <property type="entry name" value="MscS_beta-dom_sf"/>
</dbReference>
<dbReference type="InterPro" id="IPR049278">
    <property type="entry name" value="MS_channel_C"/>
</dbReference>
<dbReference type="InterPro" id="IPR049142">
    <property type="entry name" value="MS_channel_1st"/>
</dbReference>
<dbReference type="InterPro" id="IPR011014">
    <property type="entry name" value="MscS_channel_TM-2"/>
</dbReference>
<dbReference type="InterPro" id="IPR006685">
    <property type="entry name" value="MscS_channel_2nd"/>
</dbReference>
<evidence type="ECO:0000256" key="2">
    <source>
        <dbReference type="ARBA" id="ARBA00008017"/>
    </source>
</evidence>
<organism evidence="12 13">
    <name type="scientific">Planococcus antarcticus DSM 14505</name>
    <dbReference type="NCBI Taxonomy" id="1185653"/>
    <lineage>
        <taxon>Bacteria</taxon>
        <taxon>Bacillati</taxon>
        <taxon>Bacillota</taxon>
        <taxon>Bacilli</taxon>
        <taxon>Bacillales</taxon>
        <taxon>Caryophanaceae</taxon>
        <taxon>Planococcus</taxon>
    </lineage>
</organism>
<dbReference type="Gene3D" id="1.10.287.1260">
    <property type="match status" value="1"/>
</dbReference>
<dbReference type="RefSeq" id="WP_006828180.1">
    <property type="nucleotide sequence ID" value="NZ_AJYB01000002.1"/>
</dbReference>
<dbReference type="PANTHER" id="PTHR30460:SF0">
    <property type="entry name" value="MODERATE CONDUCTANCE MECHANOSENSITIVE CHANNEL YBIO"/>
    <property type="match status" value="1"/>
</dbReference>
<evidence type="ECO:0000256" key="1">
    <source>
        <dbReference type="ARBA" id="ARBA00004651"/>
    </source>
</evidence>
<feature type="transmembrane region" description="Helical" evidence="8">
    <location>
        <begin position="32"/>
        <end position="53"/>
    </location>
</feature>
<name>A0AA87IQE4_9BACL</name>
<feature type="domain" description="Mechanosensitive ion channel MscS C-terminal" evidence="10">
    <location>
        <begin position="202"/>
        <end position="285"/>
    </location>
</feature>
<keyword evidence="5 8" id="KW-1133">Transmembrane helix</keyword>
<proteinExistence type="inferred from homology"/>
<evidence type="ECO:0000259" key="9">
    <source>
        <dbReference type="Pfam" id="PF00924"/>
    </source>
</evidence>
<dbReference type="InterPro" id="IPR010920">
    <property type="entry name" value="LSM_dom_sf"/>
</dbReference>
<evidence type="ECO:0000256" key="7">
    <source>
        <dbReference type="ARBA" id="ARBA00059688"/>
    </source>
</evidence>
<dbReference type="Gene3D" id="2.30.30.60">
    <property type="match status" value="1"/>
</dbReference>
<dbReference type="Proteomes" id="UP000004725">
    <property type="component" value="Unassembled WGS sequence"/>
</dbReference>
<evidence type="ECO:0000313" key="13">
    <source>
        <dbReference type="Proteomes" id="UP000004725"/>
    </source>
</evidence>
<keyword evidence="6 8" id="KW-0472">Membrane</keyword>
<evidence type="ECO:0000259" key="11">
    <source>
        <dbReference type="Pfam" id="PF21088"/>
    </source>
</evidence>
<comment type="similarity">
    <text evidence="2">Belongs to the MscS (TC 1.A.23) family.</text>
</comment>
<feature type="transmembrane region" description="Helical" evidence="8">
    <location>
        <begin position="120"/>
        <end position="143"/>
    </location>
</feature>